<dbReference type="GO" id="GO:0005509">
    <property type="term" value="F:calcium ion binding"/>
    <property type="evidence" value="ECO:0007669"/>
    <property type="project" value="InterPro"/>
</dbReference>
<name>A0A5D2CNJ8_GOSDA</name>
<evidence type="ECO:0000313" key="3">
    <source>
        <dbReference type="EMBL" id="TYG70160.1"/>
    </source>
</evidence>
<dbReference type="SMART" id="SM00054">
    <property type="entry name" value="EFh"/>
    <property type="match status" value="2"/>
</dbReference>
<dbReference type="EMBL" id="CM017705">
    <property type="protein sequence ID" value="TYG70160.1"/>
    <property type="molecule type" value="Genomic_DNA"/>
</dbReference>
<evidence type="ECO:0000259" key="2">
    <source>
        <dbReference type="PROSITE" id="PS50222"/>
    </source>
</evidence>
<sequence>MINHFKLKPKKVVFQTFTITLCFSFTCLQRKREKKMVFFFNKRTETKHKDLPPKEDYDELVKLFKRCDVNNDGRLSWEEVKAGFRRLHSRFPVYRTHRAFQMADQNHDGYINVGDELDKLVTYVLECYPGTIKLRLI</sequence>
<organism evidence="3 4">
    <name type="scientific">Gossypium darwinii</name>
    <name type="common">Darwin's cotton</name>
    <name type="synonym">Gossypium barbadense var. darwinii</name>
    <dbReference type="NCBI Taxonomy" id="34276"/>
    <lineage>
        <taxon>Eukaryota</taxon>
        <taxon>Viridiplantae</taxon>
        <taxon>Streptophyta</taxon>
        <taxon>Embryophyta</taxon>
        <taxon>Tracheophyta</taxon>
        <taxon>Spermatophyta</taxon>
        <taxon>Magnoliopsida</taxon>
        <taxon>eudicotyledons</taxon>
        <taxon>Gunneridae</taxon>
        <taxon>Pentapetalae</taxon>
        <taxon>rosids</taxon>
        <taxon>malvids</taxon>
        <taxon>Malvales</taxon>
        <taxon>Malvaceae</taxon>
        <taxon>Malvoideae</taxon>
        <taxon>Gossypium</taxon>
    </lineage>
</organism>
<dbReference type="InterPro" id="IPR002048">
    <property type="entry name" value="EF_hand_dom"/>
</dbReference>
<evidence type="ECO:0000256" key="1">
    <source>
        <dbReference type="ARBA" id="ARBA00022837"/>
    </source>
</evidence>
<dbReference type="SUPFAM" id="SSF47473">
    <property type="entry name" value="EF-hand"/>
    <property type="match status" value="1"/>
</dbReference>
<dbReference type="Proteomes" id="UP000323506">
    <property type="component" value="Chromosome D05"/>
</dbReference>
<protein>
    <recommendedName>
        <fullName evidence="2">EF-hand domain-containing protein</fullName>
    </recommendedName>
</protein>
<evidence type="ECO:0000313" key="4">
    <source>
        <dbReference type="Proteomes" id="UP000323506"/>
    </source>
</evidence>
<dbReference type="InterPro" id="IPR011992">
    <property type="entry name" value="EF-hand-dom_pair"/>
</dbReference>
<dbReference type="Gene3D" id="1.10.238.10">
    <property type="entry name" value="EF-hand"/>
    <property type="match status" value="1"/>
</dbReference>
<reference evidence="3 4" key="1">
    <citation type="submission" date="2019-06" db="EMBL/GenBank/DDBJ databases">
        <title>WGS assembly of Gossypium darwinii.</title>
        <authorList>
            <person name="Chen Z.J."/>
            <person name="Sreedasyam A."/>
            <person name="Ando A."/>
            <person name="Song Q."/>
            <person name="De L."/>
            <person name="Hulse-Kemp A."/>
            <person name="Ding M."/>
            <person name="Ye W."/>
            <person name="Kirkbride R."/>
            <person name="Jenkins J."/>
            <person name="Plott C."/>
            <person name="Lovell J."/>
            <person name="Lin Y.-M."/>
            <person name="Vaughn R."/>
            <person name="Liu B."/>
            <person name="Li W."/>
            <person name="Simpson S."/>
            <person name="Scheffler B."/>
            <person name="Saski C."/>
            <person name="Grover C."/>
            <person name="Hu G."/>
            <person name="Conover J."/>
            <person name="Carlson J."/>
            <person name="Shu S."/>
            <person name="Boston L."/>
            <person name="Williams M."/>
            <person name="Peterson D."/>
            <person name="Mcgee K."/>
            <person name="Jones D."/>
            <person name="Wendel J."/>
            <person name="Stelly D."/>
            <person name="Grimwood J."/>
            <person name="Schmutz J."/>
        </authorList>
    </citation>
    <scope>NUCLEOTIDE SEQUENCE [LARGE SCALE GENOMIC DNA]</scope>
    <source>
        <strain evidence="3">1808015.09</strain>
    </source>
</reference>
<dbReference type="AlphaFoldDB" id="A0A5D2CNJ8"/>
<keyword evidence="4" id="KW-1185">Reference proteome</keyword>
<feature type="domain" description="EF-hand" evidence="2">
    <location>
        <begin position="55"/>
        <end position="90"/>
    </location>
</feature>
<keyword evidence="1" id="KW-0106">Calcium</keyword>
<gene>
    <name evidence="3" type="ORF">ES288_D05G290000v1</name>
</gene>
<dbReference type="CDD" id="cd00051">
    <property type="entry name" value="EFh"/>
    <property type="match status" value="1"/>
</dbReference>
<dbReference type="PROSITE" id="PS00018">
    <property type="entry name" value="EF_HAND_1"/>
    <property type="match status" value="1"/>
</dbReference>
<accession>A0A5D2CNJ8</accession>
<dbReference type="Pfam" id="PF13405">
    <property type="entry name" value="EF-hand_6"/>
    <property type="match status" value="1"/>
</dbReference>
<dbReference type="Pfam" id="PF13202">
    <property type="entry name" value="EF-hand_5"/>
    <property type="match status" value="1"/>
</dbReference>
<dbReference type="PROSITE" id="PS50222">
    <property type="entry name" value="EF_HAND_2"/>
    <property type="match status" value="1"/>
</dbReference>
<proteinExistence type="predicted"/>
<dbReference type="InterPro" id="IPR018247">
    <property type="entry name" value="EF_Hand_1_Ca_BS"/>
</dbReference>